<organism evidence="1 2">
    <name type="scientific">Rhodoplanes serenus</name>
    <dbReference type="NCBI Taxonomy" id="200615"/>
    <lineage>
        <taxon>Bacteria</taxon>
        <taxon>Pseudomonadati</taxon>
        <taxon>Pseudomonadota</taxon>
        <taxon>Alphaproteobacteria</taxon>
        <taxon>Hyphomicrobiales</taxon>
        <taxon>Nitrobacteraceae</taxon>
        <taxon>Rhodoplanes</taxon>
    </lineage>
</organism>
<dbReference type="Proteomes" id="UP000289200">
    <property type="component" value="Unassembled WGS sequence"/>
</dbReference>
<proteinExistence type="predicted"/>
<accession>A0A447CWI0</accession>
<protein>
    <submittedName>
        <fullName evidence="1">Uncharacterized protein</fullName>
    </submittedName>
</protein>
<dbReference type="EMBL" id="UWOC01000151">
    <property type="protein sequence ID" value="VCU09695.1"/>
    <property type="molecule type" value="Genomic_DNA"/>
</dbReference>
<comment type="caution">
    <text evidence="1">The sequence shown here is derived from an EMBL/GenBank/DDBJ whole genome shotgun (WGS) entry which is preliminary data.</text>
</comment>
<keyword evidence="2" id="KW-1185">Reference proteome</keyword>
<sequence>MTDHSTPNSILQAAMTAGRCMASPVALPEALADACLILGDLDSALRRRHPGGPDRAATLDATTRALWRRARVFLGVHMPGLLHRPDVDEAADLDRIATAEGTF</sequence>
<reference evidence="2" key="1">
    <citation type="submission" date="2018-10" db="EMBL/GenBank/DDBJ databases">
        <authorList>
            <person name="Peiro R."/>
            <person name="Begona"/>
            <person name="Cbmso G."/>
            <person name="Lopez M."/>
            <person name="Gonzalez S."/>
            <person name="Sacristan E."/>
            <person name="Castillo E."/>
        </authorList>
    </citation>
    <scope>NUCLEOTIDE SEQUENCE [LARGE SCALE GENOMIC DNA]</scope>
</reference>
<evidence type="ECO:0000313" key="1">
    <source>
        <dbReference type="EMBL" id="VCU09695.1"/>
    </source>
</evidence>
<gene>
    <name evidence="1" type="ORF">RHODGE_RHODGE_02864</name>
</gene>
<dbReference type="RefSeq" id="WP_129609523.1">
    <property type="nucleotide sequence ID" value="NZ_UWOC01000151.1"/>
</dbReference>
<name>A0A447CWI0_9BRAD</name>
<evidence type="ECO:0000313" key="2">
    <source>
        <dbReference type="Proteomes" id="UP000289200"/>
    </source>
</evidence>
<dbReference type="AlphaFoldDB" id="A0A447CWI0"/>